<dbReference type="PATRIC" id="fig|29311.18.peg.126"/>
<protein>
    <submittedName>
        <fullName evidence="1">Uncharacterized protein</fullName>
    </submittedName>
</protein>
<dbReference type="EMBL" id="LDPR01000001">
    <property type="protein sequence ID" value="KLO38919.1"/>
    <property type="molecule type" value="Genomic_DNA"/>
</dbReference>
<keyword evidence="2" id="KW-1185">Reference proteome</keyword>
<dbReference type="RefSeq" id="WP_047313116.1">
    <property type="nucleotide sequence ID" value="NZ_LDPQ01000001.1"/>
</dbReference>
<name>A0A0I9U9Q5_9MYCO</name>
<dbReference type="Proteomes" id="UP000036334">
    <property type="component" value="Unassembled WGS sequence"/>
</dbReference>
<accession>A0A0I9U9Q5</accession>
<evidence type="ECO:0000313" key="2">
    <source>
        <dbReference type="Proteomes" id="UP000036334"/>
    </source>
</evidence>
<sequence length="62" mass="6740">MAIVLGHLAPRVELERLDRDPAVSTPAATISHSTSNLRLSRLAIVIGQRDQFVTVIVAHVNL</sequence>
<gene>
    <name evidence="1" type="ORF">ABH38_00590</name>
</gene>
<proteinExistence type="predicted"/>
<dbReference type="AlphaFoldDB" id="A0A0I9U9Q5"/>
<organism evidence="1 2">
    <name type="scientific">Mycobacterium haemophilum</name>
    <dbReference type="NCBI Taxonomy" id="29311"/>
    <lineage>
        <taxon>Bacteria</taxon>
        <taxon>Bacillati</taxon>
        <taxon>Actinomycetota</taxon>
        <taxon>Actinomycetes</taxon>
        <taxon>Mycobacteriales</taxon>
        <taxon>Mycobacteriaceae</taxon>
        <taxon>Mycobacterium</taxon>
    </lineage>
</organism>
<reference evidence="1 2" key="1">
    <citation type="submission" date="2015-05" db="EMBL/GenBank/DDBJ databases">
        <title>Genome sequence of Mycobacterium haemophilum.</title>
        <authorList>
            <person name="Greninger A.L."/>
            <person name="Cunningham G."/>
            <person name="Miller S."/>
        </authorList>
    </citation>
    <scope>NUCLEOTIDE SEQUENCE [LARGE SCALE GENOMIC DNA]</scope>
    <source>
        <strain evidence="2">UC1</strain>
    </source>
</reference>
<comment type="caution">
    <text evidence="1">The sequence shown here is derived from an EMBL/GenBank/DDBJ whole genome shotgun (WGS) entry which is preliminary data.</text>
</comment>
<evidence type="ECO:0000313" key="1">
    <source>
        <dbReference type="EMBL" id="KLO38919.1"/>
    </source>
</evidence>